<feature type="region of interest" description="Disordered" evidence="1">
    <location>
        <begin position="88"/>
        <end position="108"/>
    </location>
</feature>
<keyword evidence="3" id="KW-1185">Reference proteome</keyword>
<gene>
    <name evidence="2" type="ORF">BCON_0143g00300</name>
</gene>
<protein>
    <submittedName>
        <fullName evidence="2">Uncharacterized protein</fullName>
    </submittedName>
</protein>
<dbReference type="EMBL" id="PQXN01000143">
    <property type="protein sequence ID" value="TGO52347.1"/>
    <property type="molecule type" value="Genomic_DNA"/>
</dbReference>
<evidence type="ECO:0000313" key="3">
    <source>
        <dbReference type="Proteomes" id="UP000297527"/>
    </source>
</evidence>
<evidence type="ECO:0000256" key="1">
    <source>
        <dbReference type="SAM" id="MobiDB-lite"/>
    </source>
</evidence>
<comment type="caution">
    <text evidence="2">The sequence shown here is derived from an EMBL/GenBank/DDBJ whole genome shotgun (WGS) entry which is preliminary data.</text>
</comment>
<sequence length="148" mass="16773">MGSKPSKPMIPDRLTPWAFVPDKKFHSTPMQSDFLEYKTISPDDWFNAAGEGAIGIGTVRLEVRCGYKGSKAWRFIEFKNVRHVKGSERQIGREKGEYSNAKEEPLGSGPGWSDTLVVDTERRKSLFIVRNGFIYSAPWSSHIGDWSF</sequence>
<reference evidence="2 3" key="1">
    <citation type="submission" date="2017-12" db="EMBL/GenBank/DDBJ databases">
        <title>Comparative genomics of Botrytis spp.</title>
        <authorList>
            <person name="Valero-Jimenez C.A."/>
            <person name="Tapia P."/>
            <person name="Veloso J."/>
            <person name="Silva-Moreno E."/>
            <person name="Staats M."/>
            <person name="Valdes J.H."/>
            <person name="Van Kan J.A.L."/>
        </authorList>
    </citation>
    <scope>NUCLEOTIDE SEQUENCE [LARGE SCALE GENOMIC DNA]</scope>
    <source>
        <strain evidence="2 3">MUCL11595</strain>
    </source>
</reference>
<dbReference type="Proteomes" id="UP000297527">
    <property type="component" value="Unassembled WGS sequence"/>
</dbReference>
<feature type="compositionally biased region" description="Basic and acidic residues" evidence="1">
    <location>
        <begin position="88"/>
        <end position="105"/>
    </location>
</feature>
<proteinExistence type="predicted"/>
<dbReference type="AlphaFoldDB" id="A0A4Z1I6V6"/>
<name>A0A4Z1I6V6_9HELO</name>
<accession>A0A4Z1I6V6</accession>
<evidence type="ECO:0000313" key="2">
    <source>
        <dbReference type="EMBL" id="TGO52347.1"/>
    </source>
</evidence>
<dbReference type="OrthoDB" id="10277602at2759"/>
<organism evidence="2 3">
    <name type="scientific">Botryotinia convoluta</name>
    <dbReference type="NCBI Taxonomy" id="54673"/>
    <lineage>
        <taxon>Eukaryota</taxon>
        <taxon>Fungi</taxon>
        <taxon>Dikarya</taxon>
        <taxon>Ascomycota</taxon>
        <taxon>Pezizomycotina</taxon>
        <taxon>Leotiomycetes</taxon>
        <taxon>Helotiales</taxon>
        <taxon>Sclerotiniaceae</taxon>
        <taxon>Botryotinia</taxon>
    </lineage>
</organism>